<comment type="caution">
    <text evidence="1">The sequence shown here is derived from an EMBL/GenBank/DDBJ whole genome shotgun (WGS) entry which is preliminary data.</text>
</comment>
<dbReference type="InterPro" id="IPR041025">
    <property type="entry name" value="HNH_repeat"/>
</dbReference>
<accession>A0A368NAX5</accession>
<dbReference type="EMBL" id="QPHM01000001">
    <property type="protein sequence ID" value="RCU47376.1"/>
    <property type="molecule type" value="Genomic_DNA"/>
</dbReference>
<keyword evidence="2" id="KW-1185">Reference proteome</keyword>
<dbReference type="Pfam" id="PF18780">
    <property type="entry name" value="HNH_repeat"/>
    <property type="match status" value="4"/>
</dbReference>
<dbReference type="OrthoDB" id="307943at2157"/>
<evidence type="ECO:0000313" key="2">
    <source>
        <dbReference type="Proteomes" id="UP000252189"/>
    </source>
</evidence>
<evidence type="ECO:0000313" key="1">
    <source>
        <dbReference type="EMBL" id="RCU47376.1"/>
    </source>
</evidence>
<protein>
    <submittedName>
        <fullName evidence="1">Uncharacterized protein</fullName>
    </submittedName>
</protein>
<name>A0A368NAX5_9EURY</name>
<dbReference type="Proteomes" id="UP000252189">
    <property type="component" value="Unassembled WGS sequence"/>
</dbReference>
<gene>
    <name evidence="1" type="ORF">DU504_08740</name>
</gene>
<dbReference type="AlphaFoldDB" id="A0A368NAX5"/>
<reference evidence="1 2" key="1">
    <citation type="submission" date="2018-07" db="EMBL/GenBank/DDBJ databases">
        <title>Genome sequences of Haloplanus salinus JCM 18368T.</title>
        <authorList>
            <person name="Kim Y.B."/>
            <person name="Roh S.W."/>
        </authorList>
    </citation>
    <scope>NUCLEOTIDE SEQUENCE [LARGE SCALE GENOMIC DNA]</scope>
    <source>
        <strain evidence="1 2">JCM 18368</strain>
    </source>
</reference>
<dbReference type="RefSeq" id="WP_114448938.1">
    <property type="nucleotide sequence ID" value="NZ_QPHM01000001.1"/>
</dbReference>
<sequence length="238" mass="26950">MTLQREELLTELRRLATDLDRGPTPDELDEKSSYTLADYREEFGSWANALAVADIEQPAGRKIPSESLRAELRRLAEELDKVPTGQEMVSHGHHGINTYKNRFGSWNEALEAADLSRKPDRKERSDQELLAEIERLADELGRIPSSRDMAEHGEFGRITYRDHFGSWNEALGAAGFDRRRPKRKTSEAELVTELQRLADALGTTPTTDDMQRDGEFSPGTYINRFESWSAALEAADLN</sequence>
<organism evidence="1 2">
    <name type="scientific">Haloplanus salinus</name>
    <dbReference type="NCBI Taxonomy" id="1126245"/>
    <lineage>
        <taxon>Archaea</taxon>
        <taxon>Methanobacteriati</taxon>
        <taxon>Methanobacteriota</taxon>
        <taxon>Stenosarchaea group</taxon>
        <taxon>Halobacteria</taxon>
        <taxon>Halobacteriales</taxon>
        <taxon>Haloferacaceae</taxon>
        <taxon>Haloplanus</taxon>
    </lineage>
</organism>
<proteinExistence type="predicted"/>